<protein>
    <submittedName>
        <fullName evidence="1">Uncharacterized protein</fullName>
    </submittedName>
</protein>
<organism evidence="1">
    <name type="scientific">Bacteroides faecis</name>
    <dbReference type="NCBI Taxonomy" id="674529"/>
    <lineage>
        <taxon>Bacteria</taxon>
        <taxon>Pseudomonadati</taxon>
        <taxon>Bacteroidota</taxon>
        <taxon>Bacteroidia</taxon>
        <taxon>Bacteroidales</taxon>
        <taxon>Bacteroidaceae</taxon>
        <taxon>Bacteroides</taxon>
    </lineage>
</organism>
<name>A0A6N2V694_9BACE</name>
<gene>
    <name evidence="1" type="ORF">BFLFYP10_02048</name>
</gene>
<dbReference type="AlphaFoldDB" id="A0A6N2V694"/>
<dbReference type="EMBL" id="CACRSZ010000049">
    <property type="protein sequence ID" value="VYT25929.1"/>
    <property type="molecule type" value="Genomic_DNA"/>
</dbReference>
<dbReference type="RefSeq" id="WP_156729928.1">
    <property type="nucleotide sequence ID" value="NZ_CACRSZ010000049.1"/>
</dbReference>
<accession>A0A6N2V694</accession>
<sequence length="69" mass="8070">MRDCENCICCTATGNCTEDLHDEVINKKKVQVGLKRCPVFDGEAKGCYHYQNSSYYHEDRYEEENKQTK</sequence>
<proteinExistence type="predicted"/>
<reference evidence="1" key="1">
    <citation type="submission" date="2019-11" db="EMBL/GenBank/DDBJ databases">
        <authorList>
            <person name="Feng L."/>
        </authorList>
    </citation>
    <scope>NUCLEOTIDE SEQUENCE</scope>
    <source>
        <strain evidence="1">BfaecisLFYP10</strain>
    </source>
</reference>
<evidence type="ECO:0000313" key="1">
    <source>
        <dbReference type="EMBL" id="VYT25929.1"/>
    </source>
</evidence>